<evidence type="ECO:0000313" key="8">
    <source>
        <dbReference type="Proteomes" id="UP000050430"/>
    </source>
</evidence>
<name>A0A0P6XCS7_9CHLR</name>
<dbReference type="PATRIC" id="fig|229920.5.peg.1234"/>
<gene>
    <name evidence="7" type="ORF">ADM99_06310</name>
</gene>
<dbReference type="PANTHER" id="PTHR30474">
    <property type="entry name" value="CELL CYCLE PROTEIN"/>
    <property type="match status" value="1"/>
</dbReference>
<keyword evidence="4 6" id="KW-1133">Transmembrane helix</keyword>
<dbReference type="Proteomes" id="UP000050430">
    <property type="component" value="Unassembled WGS sequence"/>
</dbReference>
<feature type="transmembrane region" description="Helical" evidence="6">
    <location>
        <begin position="47"/>
        <end position="67"/>
    </location>
</feature>
<evidence type="ECO:0000256" key="3">
    <source>
        <dbReference type="ARBA" id="ARBA00022960"/>
    </source>
</evidence>
<dbReference type="RefSeq" id="WP_062421236.1">
    <property type="nucleotide sequence ID" value="NZ_BBYA01000008.1"/>
</dbReference>
<dbReference type="AlphaFoldDB" id="A0A0P6XCS7"/>
<evidence type="ECO:0008006" key="9">
    <source>
        <dbReference type="Google" id="ProtNLM"/>
    </source>
</evidence>
<dbReference type="GO" id="GO:0015648">
    <property type="term" value="F:lipid-linked peptidoglycan transporter activity"/>
    <property type="evidence" value="ECO:0007669"/>
    <property type="project" value="TreeGrafter"/>
</dbReference>
<dbReference type="STRING" id="229920.ADM99_06310"/>
<reference evidence="7 8" key="1">
    <citation type="submission" date="2015-07" db="EMBL/GenBank/DDBJ databases">
        <title>Genome sequence of Leptolinea tardivitalis DSM 16556.</title>
        <authorList>
            <person name="Hemp J."/>
            <person name="Ward L.M."/>
            <person name="Pace L.A."/>
            <person name="Fischer W.W."/>
        </authorList>
    </citation>
    <scope>NUCLEOTIDE SEQUENCE [LARGE SCALE GENOMIC DNA]</scope>
    <source>
        <strain evidence="7 8">YMTK-2</strain>
    </source>
</reference>
<sequence length="366" mass="40684">MFRLENWRHFDYWLFGTATILSIFGIIMIRSAVAGSIELAGYANRQTMFVVAGLVVVLATAVLDYHFLGNMARAMYIFAVVSLIVIYIYGQASFGSARWLDTGVFFIQPSELVKIIMVIVLSDYFSRSQLEKHDLMWIGKSAALTFGVVIWILLQPNLSTSIVITVLWISMLWISGLPPKYIALFIVLGIVLGLILFPFLESYQQLRIINFLFPDPNSRHGNSYNVEQALISIGSGGWFGMGYGHGTQVQLRFLKVRHTDFIFSAMAEEFGFVGTVLVISLLVFVIYRCFRVAREAQDQFGALIAYGVGVLLAFQTSVNIGVNLNVIPVTGLVLPFISYGGSSLLSTVLAIGLVESVALRRKPLDF</sequence>
<feature type="transmembrane region" description="Helical" evidence="6">
    <location>
        <begin position="104"/>
        <end position="125"/>
    </location>
</feature>
<dbReference type="InterPro" id="IPR001182">
    <property type="entry name" value="FtsW/RodA"/>
</dbReference>
<feature type="transmembrane region" description="Helical" evidence="6">
    <location>
        <begin position="182"/>
        <end position="200"/>
    </location>
</feature>
<proteinExistence type="predicted"/>
<keyword evidence="3" id="KW-0133">Cell shape</keyword>
<comment type="caution">
    <text evidence="7">The sequence shown here is derived from an EMBL/GenBank/DDBJ whole genome shotgun (WGS) entry which is preliminary data.</text>
</comment>
<dbReference type="GO" id="GO:0008360">
    <property type="term" value="P:regulation of cell shape"/>
    <property type="evidence" value="ECO:0007669"/>
    <property type="project" value="UniProtKB-KW"/>
</dbReference>
<keyword evidence="5 6" id="KW-0472">Membrane</keyword>
<organism evidence="7 8">
    <name type="scientific">Leptolinea tardivitalis</name>
    <dbReference type="NCBI Taxonomy" id="229920"/>
    <lineage>
        <taxon>Bacteria</taxon>
        <taxon>Bacillati</taxon>
        <taxon>Chloroflexota</taxon>
        <taxon>Anaerolineae</taxon>
        <taxon>Anaerolineales</taxon>
        <taxon>Anaerolineaceae</taxon>
        <taxon>Leptolinea</taxon>
    </lineage>
</organism>
<evidence type="ECO:0000256" key="1">
    <source>
        <dbReference type="ARBA" id="ARBA00004141"/>
    </source>
</evidence>
<protein>
    <recommendedName>
        <fullName evidence="9">Rod shape-determining protein RodA</fullName>
    </recommendedName>
</protein>
<feature type="transmembrane region" description="Helical" evidence="6">
    <location>
        <begin position="302"/>
        <end position="320"/>
    </location>
</feature>
<keyword evidence="8" id="KW-1185">Reference proteome</keyword>
<accession>A0A0P6XCS7</accession>
<dbReference type="GO" id="GO:0032153">
    <property type="term" value="C:cell division site"/>
    <property type="evidence" value="ECO:0007669"/>
    <property type="project" value="TreeGrafter"/>
</dbReference>
<dbReference type="GO" id="GO:0051301">
    <property type="term" value="P:cell division"/>
    <property type="evidence" value="ECO:0007669"/>
    <property type="project" value="InterPro"/>
</dbReference>
<comment type="subcellular location">
    <subcellularLocation>
        <location evidence="1">Membrane</location>
        <topology evidence="1">Multi-pass membrane protein</topology>
    </subcellularLocation>
</comment>
<dbReference type="OrthoDB" id="9812661at2"/>
<dbReference type="PANTHER" id="PTHR30474:SF1">
    <property type="entry name" value="PEPTIDOGLYCAN GLYCOSYLTRANSFERASE MRDB"/>
    <property type="match status" value="1"/>
</dbReference>
<feature type="transmembrane region" description="Helical" evidence="6">
    <location>
        <begin position="74"/>
        <end position="92"/>
    </location>
</feature>
<feature type="transmembrane region" description="Helical" evidence="6">
    <location>
        <begin position="332"/>
        <end position="354"/>
    </location>
</feature>
<dbReference type="GO" id="GO:0005886">
    <property type="term" value="C:plasma membrane"/>
    <property type="evidence" value="ECO:0007669"/>
    <property type="project" value="TreeGrafter"/>
</dbReference>
<evidence type="ECO:0000313" key="7">
    <source>
        <dbReference type="EMBL" id="KPL72695.1"/>
    </source>
</evidence>
<dbReference type="EMBL" id="LGCK01000007">
    <property type="protein sequence ID" value="KPL72695.1"/>
    <property type="molecule type" value="Genomic_DNA"/>
</dbReference>
<feature type="transmembrane region" description="Helical" evidence="6">
    <location>
        <begin position="270"/>
        <end position="290"/>
    </location>
</feature>
<feature type="transmembrane region" description="Helical" evidence="6">
    <location>
        <begin position="12"/>
        <end position="35"/>
    </location>
</feature>
<evidence type="ECO:0000256" key="4">
    <source>
        <dbReference type="ARBA" id="ARBA00022989"/>
    </source>
</evidence>
<evidence type="ECO:0000256" key="6">
    <source>
        <dbReference type="SAM" id="Phobius"/>
    </source>
</evidence>
<evidence type="ECO:0000256" key="5">
    <source>
        <dbReference type="ARBA" id="ARBA00023136"/>
    </source>
</evidence>
<dbReference type="Pfam" id="PF01098">
    <property type="entry name" value="FTSW_RODA_SPOVE"/>
    <property type="match status" value="1"/>
</dbReference>
<evidence type="ECO:0000256" key="2">
    <source>
        <dbReference type="ARBA" id="ARBA00022692"/>
    </source>
</evidence>
<keyword evidence="2 6" id="KW-0812">Transmembrane</keyword>